<comment type="caution">
    <text evidence="3">The sequence shown here is derived from an EMBL/GenBank/DDBJ whole genome shotgun (WGS) entry which is preliminary data.</text>
</comment>
<evidence type="ECO:0000259" key="2">
    <source>
        <dbReference type="Pfam" id="PF08628"/>
    </source>
</evidence>
<dbReference type="PANTHER" id="PTHR22775:SF3">
    <property type="entry name" value="SORTING NEXIN-13"/>
    <property type="match status" value="1"/>
</dbReference>
<accession>A0ABD2Q1E2</accession>
<dbReference type="AlphaFoldDB" id="A0ABD2Q1E2"/>
<feature type="region of interest" description="Disordered" evidence="1">
    <location>
        <begin position="162"/>
        <end position="190"/>
    </location>
</feature>
<name>A0ABD2Q1E2_9PLAT</name>
<proteinExistence type="predicted"/>
<dbReference type="Proteomes" id="UP001626550">
    <property type="component" value="Unassembled WGS sequence"/>
</dbReference>
<sequence>MAVPDTLVDGLAKIMAPRRAQFELPTETSEEAINAPTVQTNSAKGLTRSASSKESSNNLLVLQKQDSVELRTLDQNEDNIPIRILFILADEVFDLQHKTQFVRRGFLNLLRGIVKAFFGGKVNKMVLQRVSWICSASQMAVYATKLRDNIWPCCASTPIDSTPSPHHSHASTSIPHNKQQSSQRTDQEKYRTRVLCRSALLSSLAEELSQFLGTETTRKGVLRVFLIFQDVALNKRLFYRVLESVLKLVFEGHQEFFDDFFRETLCPILSDRPCNIHTTSSKFVNI</sequence>
<dbReference type="PANTHER" id="PTHR22775">
    <property type="entry name" value="SORTING NEXIN"/>
    <property type="match status" value="1"/>
</dbReference>
<evidence type="ECO:0000256" key="1">
    <source>
        <dbReference type="SAM" id="MobiDB-lite"/>
    </source>
</evidence>
<feature type="compositionally biased region" description="Low complexity" evidence="1">
    <location>
        <begin position="162"/>
        <end position="176"/>
    </location>
</feature>
<evidence type="ECO:0000313" key="4">
    <source>
        <dbReference type="Proteomes" id="UP001626550"/>
    </source>
</evidence>
<keyword evidence="4" id="KW-1185">Reference proteome</keyword>
<dbReference type="InterPro" id="IPR013937">
    <property type="entry name" value="Sorting_nexin_C"/>
</dbReference>
<evidence type="ECO:0000313" key="3">
    <source>
        <dbReference type="EMBL" id="KAL3313448.1"/>
    </source>
</evidence>
<dbReference type="Pfam" id="PF08628">
    <property type="entry name" value="Nexin_C"/>
    <property type="match status" value="1"/>
</dbReference>
<reference evidence="3 4" key="1">
    <citation type="submission" date="2024-11" db="EMBL/GenBank/DDBJ databases">
        <title>Adaptive evolution of stress response genes in parasites aligns with host niche diversity.</title>
        <authorList>
            <person name="Hahn C."/>
            <person name="Resl P."/>
        </authorList>
    </citation>
    <scope>NUCLEOTIDE SEQUENCE [LARGE SCALE GENOMIC DNA]</scope>
    <source>
        <strain evidence="3">EGGRZ-B1_66</strain>
        <tissue evidence="3">Body</tissue>
    </source>
</reference>
<dbReference type="EMBL" id="JBJKFK010001302">
    <property type="protein sequence ID" value="KAL3313448.1"/>
    <property type="molecule type" value="Genomic_DNA"/>
</dbReference>
<gene>
    <name evidence="3" type="primary">SNX13_1</name>
    <name evidence="3" type="ORF">Ciccas_007948</name>
</gene>
<feature type="domain" description="Sorting nexin C-terminal" evidence="2">
    <location>
        <begin position="103"/>
        <end position="230"/>
    </location>
</feature>
<organism evidence="3 4">
    <name type="scientific">Cichlidogyrus casuarinus</name>
    <dbReference type="NCBI Taxonomy" id="1844966"/>
    <lineage>
        <taxon>Eukaryota</taxon>
        <taxon>Metazoa</taxon>
        <taxon>Spiralia</taxon>
        <taxon>Lophotrochozoa</taxon>
        <taxon>Platyhelminthes</taxon>
        <taxon>Monogenea</taxon>
        <taxon>Monopisthocotylea</taxon>
        <taxon>Dactylogyridea</taxon>
        <taxon>Ancyrocephalidae</taxon>
        <taxon>Cichlidogyrus</taxon>
    </lineage>
</organism>
<protein>
    <submittedName>
        <fullName evidence="3">Sorting nexin 13</fullName>
    </submittedName>
</protein>